<feature type="region of interest" description="Disordered" evidence="1">
    <location>
        <begin position="1"/>
        <end position="39"/>
    </location>
</feature>
<evidence type="ECO:0000256" key="1">
    <source>
        <dbReference type="SAM" id="MobiDB-lite"/>
    </source>
</evidence>
<feature type="region of interest" description="Disordered" evidence="1">
    <location>
        <begin position="142"/>
        <end position="168"/>
    </location>
</feature>
<evidence type="ECO:0000313" key="2">
    <source>
        <dbReference type="EMBL" id="KAK7258928.1"/>
    </source>
</evidence>
<comment type="caution">
    <text evidence="2">The sequence shown here is derived from an EMBL/GenBank/DDBJ whole genome shotgun (WGS) entry which is preliminary data.</text>
</comment>
<keyword evidence="3" id="KW-1185">Reference proteome</keyword>
<feature type="compositionally biased region" description="Polar residues" evidence="1">
    <location>
        <begin position="99"/>
        <end position="119"/>
    </location>
</feature>
<proteinExistence type="predicted"/>
<evidence type="ECO:0000313" key="3">
    <source>
        <dbReference type="Proteomes" id="UP001372338"/>
    </source>
</evidence>
<sequence>MTKKRGRPPRTPSSNDKHDAASKANTIYEPQTFDLSQLDEEDLNEISNLTPKKAEELLRNLDALRVKIQEKIPDANSQPSNSKGKDVKQHWVVKPKPTTEANPASDQGQISANEGNSTQNRDEQCFQVDQVSQRDELITVATNKEHQQAKQVAQSTSTREVVPKTQIE</sequence>
<feature type="compositionally biased region" description="Polar residues" evidence="1">
    <location>
        <begin position="149"/>
        <end position="159"/>
    </location>
</feature>
<feature type="region of interest" description="Disordered" evidence="1">
    <location>
        <begin position="70"/>
        <end position="129"/>
    </location>
</feature>
<name>A0AAN9EKM0_CROPI</name>
<organism evidence="2 3">
    <name type="scientific">Crotalaria pallida</name>
    <name type="common">Smooth rattlebox</name>
    <name type="synonym">Crotalaria striata</name>
    <dbReference type="NCBI Taxonomy" id="3830"/>
    <lineage>
        <taxon>Eukaryota</taxon>
        <taxon>Viridiplantae</taxon>
        <taxon>Streptophyta</taxon>
        <taxon>Embryophyta</taxon>
        <taxon>Tracheophyta</taxon>
        <taxon>Spermatophyta</taxon>
        <taxon>Magnoliopsida</taxon>
        <taxon>eudicotyledons</taxon>
        <taxon>Gunneridae</taxon>
        <taxon>Pentapetalae</taxon>
        <taxon>rosids</taxon>
        <taxon>fabids</taxon>
        <taxon>Fabales</taxon>
        <taxon>Fabaceae</taxon>
        <taxon>Papilionoideae</taxon>
        <taxon>50 kb inversion clade</taxon>
        <taxon>genistoids sensu lato</taxon>
        <taxon>core genistoids</taxon>
        <taxon>Crotalarieae</taxon>
        <taxon>Crotalaria</taxon>
    </lineage>
</organism>
<feature type="compositionally biased region" description="Polar residues" evidence="1">
    <location>
        <begin position="23"/>
        <end position="35"/>
    </location>
</feature>
<dbReference type="Proteomes" id="UP001372338">
    <property type="component" value="Unassembled WGS sequence"/>
</dbReference>
<dbReference type="AlphaFoldDB" id="A0AAN9EKM0"/>
<gene>
    <name evidence="2" type="ORF">RIF29_24519</name>
</gene>
<dbReference type="EMBL" id="JAYWIO010000005">
    <property type="protein sequence ID" value="KAK7258928.1"/>
    <property type="molecule type" value="Genomic_DNA"/>
</dbReference>
<reference evidence="2 3" key="1">
    <citation type="submission" date="2024-01" db="EMBL/GenBank/DDBJ databases">
        <title>The genomes of 5 underutilized Papilionoideae crops provide insights into root nodulation and disease resistanc.</title>
        <authorList>
            <person name="Yuan L."/>
        </authorList>
    </citation>
    <scope>NUCLEOTIDE SEQUENCE [LARGE SCALE GENOMIC DNA]</scope>
    <source>
        <strain evidence="2">ZHUSHIDOU_FW_LH</strain>
        <tissue evidence="2">Leaf</tissue>
    </source>
</reference>
<accession>A0AAN9EKM0</accession>
<protein>
    <submittedName>
        <fullName evidence="2">Uncharacterized protein</fullName>
    </submittedName>
</protein>